<sequence length="200" mass="22905">MFKKKKKITNVLPIYDAVTVACEGIKEGRELPNIIVDASAYEEFFAMVELHKSADLPGDIITTWAWPKSRFSKPKVFLKMSFVAPVKFDLNIVFDPVIYGEIIDAIILSKLVTILHGNEDIITLFKNKAPAISIEIPSTSTFPTWEKIYLEALTIRYRKQNFKKKEAIRLAKERIKNYRKSWISKSYDGKVAEVSTSELI</sequence>
<evidence type="ECO:0000313" key="2">
    <source>
        <dbReference type="Proteomes" id="UP000773469"/>
    </source>
</evidence>
<evidence type="ECO:0000313" key="1">
    <source>
        <dbReference type="EMBL" id="GIU35742.1"/>
    </source>
</evidence>
<keyword evidence="2" id="KW-1185">Reference proteome</keyword>
<gene>
    <name evidence="1" type="ORF">TUM3794_03900</name>
</gene>
<dbReference type="Proteomes" id="UP000773469">
    <property type="component" value="Unassembled WGS sequence"/>
</dbReference>
<reference evidence="1 2" key="1">
    <citation type="submission" date="2021-05" db="EMBL/GenBank/DDBJ databases">
        <title>Molecular characterization for Shewanella algae harboring chromosomal blaOXA-55-like strains isolated from clinical and environment sample.</title>
        <authorList>
            <person name="Ohama Y."/>
            <person name="Aoki K."/>
            <person name="Harada S."/>
            <person name="Moriya K."/>
            <person name="Ishii Y."/>
            <person name="Tateda K."/>
        </authorList>
    </citation>
    <scope>NUCLEOTIDE SEQUENCE [LARGE SCALE GENOMIC DNA]</scope>
    <source>
        <strain evidence="1 2">MBTL60-118</strain>
    </source>
</reference>
<name>A0ABQ4NVL9_SHECO</name>
<comment type="caution">
    <text evidence="1">The sequence shown here is derived from an EMBL/GenBank/DDBJ whole genome shotgun (WGS) entry which is preliminary data.</text>
</comment>
<dbReference type="RefSeq" id="WP_220756129.1">
    <property type="nucleotide sequence ID" value="NZ_BPEU01000002.1"/>
</dbReference>
<accession>A0ABQ4NVL9</accession>
<organism evidence="1 2">
    <name type="scientific">Shewanella colwelliana</name>
    <name type="common">Alteromonas colwelliana</name>
    <dbReference type="NCBI Taxonomy" id="23"/>
    <lineage>
        <taxon>Bacteria</taxon>
        <taxon>Pseudomonadati</taxon>
        <taxon>Pseudomonadota</taxon>
        <taxon>Gammaproteobacteria</taxon>
        <taxon>Alteromonadales</taxon>
        <taxon>Shewanellaceae</taxon>
        <taxon>Shewanella</taxon>
    </lineage>
</organism>
<protein>
    <submittedName>
        <fullName evidence="1">Uncharacterized protein</fullName>
    </submittedName>
</protein>
<dbReference type="EMBL" id="BPEU01000002">
    <property type="protein sequence ID" value="GIU35742.1"/>
    <property type="molecule type" value="Genomic_DNA"/>
</dbReference>
<proteinExistence type="predicted"/>